<dbReference type="EMBL" id="VSRR010088646">
    <property type="protein sequence ID" value="MPC91681.1"/>
    <property type="molecule type" value="Genomic_DNA"/>
</dbReference>
<keyword evidence="3" id="KW-1185">Reference proteome</keyword>
<gene>
    <name evidence="2" type="ORF">E2C01_086735</name>
</gene>
<name>A0A5B7J1M8_PORTR</name>
<proteinExistence type="predicted"/>
<feature type="compositionally biased region" description="Polar residues" evidence="1">
    <location>
        <begin position="1"/>
        <end position="24"/>
    </location>
</feature>
<dbReference type="AlphaFoldDB" id="A0A5B7J1M8"/>
<evidence type="ECO:0000313" key="2">
    <source>
        <dbReference type="EMBL" id="MPC91681.1"/>
    </source>
</evidence>
<evidence type="ECO:0000256" key="1">
    <source>
        <dbReference type="SAM" id="MobiDB-lite"/>
    </source>
</evidence>
<feature type="compositionally biased region" description="Polar residues" evidence="1">
    <location>
        <begin position="41"/>
        <end position="51"/>
    </location>
</feature>
<organism evidence="2 3">
    <name type="scientific">Portunus trituberculatus</name>
    <name type="common">Swimming crab</name>
    <name type="synonym">Neptunus trituberculatus</name>
    <dbReference type="NCBI Taxonomy" id="210409"/>
    <lineage>
        <taxon>Eukaryota</taxon>
        <taxon>Metazoa</taxon>
        <taxon>Ecdysozoa</taxon>
        <taxon>Arthropoda</taxon>
        <taxon>Crustacea</taxon>
        <taxon>Multicrustacea</taxon>
        <taxon>Malacostraca</taxon>
        <taxon>Eumalacostraca</taxon>
        <taxon>Eucarida</taxon>
        <taxon>Decapoda</taxon>
        <taxon>Pleocyemata</taxon>
        <taxon>Brachyura</taxon>
        <taxon>Eubrachyura</taxon>
        <taxon>Portunoidea</taxon>
        <taxon>Portunidae</taxon>
        <taxon>Portuninae</taxon>
        <taxon>Portunus</taxon>
    </lineage>
</organism>
<dbReference type="Proteomes" id="UP000324222">
    <property type="component" value="Unassembled WGS sequence"/>
</dbReference>
<comment type="caution">
    <text evidence="2">The sequence shown here is derived from an EMBL/GenBank/DDBJ whole genome shotgun (WGS) entry which is preliminary data.</text>
</comment>
<protein>
    <submittedName>
        <fullName evidence="2">Uncharacterized protein</fullName>
    </submittedName>
</protein>
<sequence length="70" mass="7922">MRDNDQQSTASQETEELNMTNVDSTLLAVQPPISMNEPLPAQSTPESSIQIPTKEYLDKNFRKPDLQKQC</sequence>
<accession>A0A5B7J1M8</accession>
<feature type="compositionally biased region" description="Basic and acidic residues" evidence="1">
    <location>
        <begin position="55"/>
        <end position="70"/>
    </location>
</feature>
<evidence type="ECO:0000313" key="3">
    <source>
        <dbReference type="Proteomes" id="UP000324222"/>
    </source>
</evidence>
<reference evidence="2 3" key="1">
    <citation type="submission" date="2019-05" db="EMBL/GenBank/DDBJ databases">
        <title>Another draft genome of Portunus trituberculatus and its Hox gene families provides insights of decapod evolution.</title>
        <authorList>
            <person name="Jeong J.-H."/>
            <person name="Song I."/>
            <person name="Kim S."/>
            <person name="Choi T."/>
            <person name="Kim D."/>
            <person name="Ryu S."/>
            <person name="Kim W."/>
        </authorList>
    </citation>
    <scope>NUCLEOTIDE SEQUENCE [LARGE SCALE GENOMIC DNA]</scope>
    <source>
        <tissue evidence="2">Muscle</tissue>
    </source>
</reference>
<feature type="region of interest" description="Disordered" evidence="1">
    <location>
        <begin position="1"/>
        <end position="70"/>
    </location>
</feature>